<sequence length="579" mass="64519">MGNNTSSTRKSAAAVRNSSVRKLSQSQNNAHQILEEEFSDLILHEVKRQKQEQASSSGLLHLADDLEPNKHFTNDLIEDEFNELSDGLLGTDNGDVQRNIIPTNEGSDTELDALNRPGWRPNAVQNQNQYYVRKDLSEVNSIASGYEGLGYEGLGNEGLLFEGLDDGERMDVDTIDKSSKTGASSSDLLKVDFTKVAAPAAARYGFRPPQRLGGTQLPAFSRADSMQSVTLGRSLTRSPAQDALGHNYAGEYGNLSSGKLVPVEIKWVNSARENINKISIIGSFSNWRDVIKLKPLAAQPNEFSATISLPLGVHKLLYIVNNEYRVSESLPTATDQEGILFNWFEILDPQRLFNHSQKHQSRDALTPYDANIIQVAGQHDTFVIQQKLNLFLAKVSKEAKDSANFEHVEHIDESDKYESYNERLSFLNDHSRPGAYEYLSDIPEMFVNYDYFKNKAPDYELPEPPQLPAHLNNVLLNKMLSNFQQNHAQNIPQVGGLDPSNSSSSSTQVAKRPALRRADSSYYASNAEALHQLIPNHVILNHLMTTSIRNDVLTVACITRYSGKFVTQIMHLPADTDKS</sequence>
<dbReference type="InterPro" id="IPR014756">
    <property type="entry name" value="Ig_E-set"/>
</dbReference>
<dbReference type="SUPFAM" id="SSF81296">
    <property type="entry name" value="E set domains"/>
    <property type="match status" value="1"/>
</dbReference>
<evidence type="ECO:0000256" key="2">
    <source>
        <dbReference type="SAM" id="MobiDB-lite"/>
    </source>
</evidence>
<protein>
    <recommendedName>
        <fullName evidence="3">Association with the SNF1 complex (ASC) domain-containing protein</fullName>
    </recommendedName>
</protein>
<dbReference type="AlphaFoldDB" id="A0A2P7YNV4"/>
<dbReference type="SUPFAM" id="SSF160219">
    <property type="entry name" value="AMPKBI-like"/>
    <property type="match status" value="1"/>
</dbReference>
<keyword evidence="5" id="KW-1185">Reference proteome</keyword>
<gene>
    <name evidence="4" type="ORF">C7M61_003350</name>
</gene>
<dbReference type="Proteomes" id="UP000241107">
    <property type="component" value="Unassembled WGS sequence"/>
</dbReference>
<dbReference type="InterPro" id="IPR006828">
    <property type="entry name" value="ASC_dom"/>
</dbReference>
<dbReference type="Gene3D" id="6.20.250.60">
    <property type="match status" value="1"/>
</dbReference>
<proteinExistence type="inferred from homology"/>
<dbReference type="RefSeq" id="XP_024713178.1">
    <property type="nucleotide sequence ID" value="XM_024858691.1"/>
</dbReference>
<comment type="caution">
    <text evidence="4">The sequence shown here is derived from an EMBL/GenBank/DDBJ whole genome shotgun (WGS) entry which is preliminary data.</text>
</comment>
<reference evidence="4 5" key="1">
    <citation type="submission" date="2018-03" db="EMBL/GenBank/DDBJ databases">
        <title>Candida pseudohaemulonii genome assembly and annotation.</title>
        <authorList>
            <person name="Munoz J.F."/>
            <person name="Gade L.G."/>
            <person name="Chow N.A."/>
            <person name="Litvintseva A.P."/>
            <person name="Loparev V.N."/>
            <person name="Cuomo C.A."/>
        </authorList>
    </citation>
    <scope>NUCLEOTIDE SEQUENCE [LARGE SCALE GENOMIC DNA]</scope>
    <source>
        <strain evidence="4 5">B12108</strain>
    </source>
</reference>
<evidence type="ECO:0000313" key="4">
    <source>
        <dbReference type="EMBL" id="PSK37643.1"/>
    </source>
</evidence>
<dbReference type="PANTHER" id="PTHR10343">
    <property type="entry name" value="5'-AMP-ACTIVATED PROTEIN KINASE , BETA SUBUNIT"/>
    <property type="match status" value="1"/>
</dbReference>
<dbReference type="SMART" id="SM01010">
    <property type="entry name" value="AMPKBI"/>
    <property type="match status" value="1"/>
</dbReference>
<evidence type="ECO:0000259" key="3">
    <source>
        <dbReference type="SMART" id="SM01010"/>
    </source>
</evidence>
<dbReference type="STRING" id="418784.A0A2P7YNV4"/>
<dbReference type="GO" id="GO:0005634">
    <property type="term" value="C:nucleus"/>
    <property type="evidence" value="ECO:0007669"/>
    <property type="project" value="TreeGrafter"/>
</dbReference>
<feature type="region of interest" description="Disordered" evidence="2">
    <location>
        <begin position="490"/>
        <end position="513"/>
    </location>
</feature>
<dbReference type="Pfam" id="PF04739">
    <property type="entry name" value="AMPKBI"/>
    <property type="match status" value="1"/>
</dbReference>
<dbReference type="InterPro" id="IPR037256">
    <property type="entry name" value="ASC_dom_sf"/>
</dbReference>
<dbReference type="GO" id="GO:0019901">
    <property type="term" value="F:protein kinase binding"/>
    <property type="evidence" value="ECO:0007669"/>
    <property type="project" value="TreeGrafter"/>
</dbReference>
<dbReference type="CDD" id="cd02859">
    <property type="entry name" value="E_set_AMPKbeta_like_N"/>
    <property type="match status" value="1"/>
</dbReference>
<dbReference type="GO" id="GO:0007165">
    <property type="term" value="P:signal transduction"/>
    <property type="evidence" value="ECO:0007669"/>
    <property type="project" value="TreeGrafter"/>
</dbReference>
<dbReference type="InterPro" id="IPR050827">
    <property type="entry name" value="CRP1_MDG1_kinase"/>
</dbReference>
<evidence type="ECO:0000313" key="5">
    <source>
        <dbReference type="Proteomes" id="UP000241107"/>
    </source>
</evidence>
<feature type="domain" description="Association with the SNF1 complex (ASC)" evidence="3">
    <location>
        <begin position="430"/>
        <end position="574"/>
    </location>
</feature>
<dbReference type="EMBL" id="PYFQ01000008">
    <property type="protein sequence ID" value="PSK37643.1"/>
    <property type="molecule type" value="Genomic_DNA"/>
</dbReference>
<dbReference type="GO" id="GO:0005737">
    <property type="term" value="C:cytoplasm"/>
    <property type="evidence" value="ECO:0007669"/>
    <property type="project" value="TreeGrafter"/>
</dbReference>
<dbReference type="Pfam" id="PF16561">
    <property type="entry name" value="AMPK1_CBM"/>
    <property type="match status" value="1"/>
</dbReference>
<dbReference type="GO" id="GO:0031588">
    <property type="term" value="C:nucleotide-activated protein kinase complex"/>
    <property type="evidence" value="ECO:0007669"/>
    <property type="project" value="TreeGrafter"/>
</dbReference>
<dbReference type="Gene3D" id="2.60.40.10">
    <property type="entry name" value="Immunoglobulins"/>
    <property type="match status" value="1"/>
</dbReference>
<accession>A0A2P7YNV4</accession>
<comment type="similarity">
    <text evidence="1">Belongs to the 5'-AMP-activated protein kinase beta subunit family.</text>
</comment>
<dbReference type="OrthoDB" id="531008at2759"/>
<evidence type="ECO:0000256" key="1">
    <source>
        <dbReference type="ARBA" id="ARBA00010926"/>
    </source>
</evidence>
<dbReference type="PANTHER" id="PTHR10343:SF84">
    <property type="entry name" value="5'-AMP-ACTIVATED PROTEIN KINASE SUBUNIT BETA-1"/>
    <property type="match status" value="1"/>
</dbReference>
<dbReference type="InterPro" id="IPR013783">
    <property type="entry name" value="Ig-like_fold"/>
</dbReference>
<dbReference type="VEuPathDB" id="FungiDB:C7M61_003350"/>
<name>A0A2P7YNV4_9ASCO</name>
<dbReference type="GeneID" id="36566739"/>
<organism evidence="4 5">
    <name type="scientific">Candidozyma pseudohaemuli</name>
    <dbReference type="NCBI Taxonomy" id="418784"/>
    <lineage>
        <taxon>Eukaryota</taxon>
        <taxon>Fungi</taxon>
        <taxon>Dikarya</taxon>
        <taxon>Ascomycota</taxon>
        <taxon>Saccharomycotina</taxon>
        <taxon>Pichiomycetes</taxon>
        <taxon>Metschnikowiaceae</taxon>
        <taxon>Candidozyma</taxon>
    </lineage>
</organism>
<dbReference type="InterPro" id="IPR032640">
    <property type="entry name" value="AMPK1_CBM"/>
</dbReference>
<feature type="region of interest" description="Disordered" evidence="2">
    <location>
        <begin position="1"/>
        <end position="28"/>
    </location>
</feature>